<reference evidence="8" key="2">
    <citation type="journal article" date="2021" name="Syst. Appl. Microbiol.">
        <title>Roseomonas hellenica sp. nov., isolated from roots of wild-growing Alkanna tinctoria.</title>
        <authorList>
            <person name="Rat A."/>
            <person name="Naranjo H.D."/>
            <person name="Lebbe L."/>
            <person name="Cnockaert M."/>
            <person name="Krigas N."/>
            <person name="Grigoriadou K."/>
            <person name="Maloupa E."/>
            <person name="Willems A."/>
        </authorList>
    </citation>
    <scope>NUCLEOTIDE SEQUENCE</scope>
    <source>
        <strain evidence="8">LMG 28251</strain>
    </source>
</reference>
<feature type="transmembrane region" description="Helical" evidence="6">
    <location>
        <begin position="241"/>
        <end position="258"/>
    </location>
</feature>
<keyword evidence="4 6" id="KW-1133">Transmembrane helix</keyword>
<proteinExistence type="inferred from homology"/>
<dbReference type="PANTHER" id="PTHR32322:SF2">
    <property type="entry name" value="EAMA DOMAIN-CONTAINING PROTEIN"/>
    <property type="match status" value="1"/>
</dbReference>
<feature type="transmembrane region" description="Helical" evidence="6">
    <location>
        <begin position="28"/>
        <end position="48"/>
    </location>
</feature>
<feature type="transmembrane region" description="Helical" evidence="6">
    <location>
        <begin position="60"/>
        <end position="82"/>
    </location>
</feature>
<evidence type="ECO:0000256" key="5">
    <source>
        <dbReference type="ARBA" id="ARBA00023136"/>
    </source>
</evidence>
<comment type="similarity">
    <text evidence="2">Belongs to the EamA transporter family.</text>
</comment>
<feature type="domain" description="EamA" evidence="7">
    <location>
        <begin position="3"/>
        <end position="131"/>
    </location>
</feature>
<organism evidence="8 9">
    <name type="scientific">Plastoroseomonas arctica</name>
    <dbReference type="NCBI Taxonomy" id="1509237"/>
    <lineage>
        <taxon>Bacteria</taxon>
        <taxon>Pseudomonadati</taxon>
        <taxon>Pseudomonadota</taxon>
        <taxon>Alphaproteobacteria</taxon>
        <taxon>Acetobacterales</taxon>
        <taxon>Acetobacteraceae</taxon>
        <taxon>Plastoroseomonas</taxon>
    </lineage>
</organism>
<feature type="transmembrane region" description="Helical" evidence="6">
    <location>
        <begin position="210"/>
        <end position="229"/>
    </location>
</feature>
<gene>
    <name evidence="8" type="ORF">GXW79_03425</name>
</gene>
<protein>
    <submittedName>
        <fullName evidence="8">DMT family transporter</fullName>
    </submittedName>
</protein>
<dbReference type="Pfam" id="PF00892">
    <property type="entry name" value="EamA"/>
    <property type="match status" value="2"/>
</dbReference>
<feature type="transmembrane region" description="Helical" evidence="6">
    <location>
        <begin position="264"/>
        <end position="283"/>
    </location>
</feature>
<evidence type="ECO:0000256" key="3">
    <source>
        <dbReference type="ARBA" id="ARBA00022692"/>
    </source>
</evidence>
<evidence type="ECO:0000256" key="1">
    <source>
        <dbReference type="ARBA" id="ARBA00004141"/>
    </source>
</evidence>
<feature type="domain" description="EamA" evidence="7">
    <location>
        <begin position="147"/>
        <end position="281"/>
    </location>
</feature>
<feature type="transmembrane region" description="Helical" evidence="6">
    <location>
        <begin position="88"/>
        <end position="108"/>
    </location>
</feature>
<evidence type="ECO:0000256" key="4">
    <source>
        <dbReference type="ARBA" id="ARBA00022989"/>
    </source>
</evidence>
<dbReference type="InterPro" id="IPR000620">
    <property type="entry name" value="EamA_dom"/>
</dbReference>
<feature type="transmembrane region" description="Helical" evidence="6">
    <location>
        <begin position="178"/>
        <end position="198"/>
    </location>
</feature>
<dbReference type="PANTHER" id="PTHR32322">
    <property type="entry name" value="INNER MEMBRANE TRANSPORTER"/>
    <property type="match status" value="1"/>
</dbReference>
<dbReference type="Gene3D" id="1.10.3730.20">
    <property type="match status" value="1"/>
</dbReference>
<dbReference type="InterPro" id="IPR050638">
    <property type="entry name" value="AA-Vitamin_Transporters"/>
</dbReference>
<keyword evidence="3 6" id="KW-0812">Transmembrane</keyword>
<keyword evidence="5 6" id="KW-0472">Membrane</keyword>
<dbReference type="InterPro" id="IPR037185">
    <property type="entry name" value="EmrE-like"/>
</dbReference>
<dbReference type="RefSeq" id="WP_211872893.1">
    <property type="nucleotide sequence ID" value="NZ_JAAEDH010000002.1"/>
</dbReference>
<dbReference type="EMBL" id="JAAEDH010000002">
    <property type="protein sequence ID" value="MBR0654125.1"/>
    <property type="molecule type" value="Genomic_DNA"/>
</dbReference>
<feature type="transmembrane region" description="Helical" evidence="6">
    <location>
        <begin position="145"/>
        <end position="166"/>
    </location>
</feature>
<evidence type="ECO:0000256" key="6">
    <source>
        <dbReference type="SAM" id="Phobius"/>
    </source>
</evidence>
<evidence type="ECO:0000259" key="7">
    <source>
        <dbReference type="Pfam" id="PF00892"/>
    </source>
</evidence>
<comment type="caution">
    <text evidence="8">The sequence shown here is derived from an EMBL/GenBank/DDBJ whole genome shotgun (WGS) entry which is preliminary data.</text>
</comment>
<dbReference type="Proteomes" id="UP001196068">
    <property type="component" value="Unassembled WGS sequence"/>
</dbReference>
<keyword evidence="9" id="KW-1185">Reference proteome</keyword>
<dbReference type="GO" id="GO:0016020">
    <property type="term" value="C:membrane"/>
    <property type="evidence" value="ECO:0007669"/>
    <property type="project" value="UniProtKB-SubCell"/>
</dbReference>
<dbReference type="AlphaFoldDB" id="A0AAF1K0N0"/>
<accession>A0AAF1K0N0</accession>
<comment type="subcellular location">
    <subcellularLocation>
        <location evidence="1">Membrane</location>
        <topology evidence="1">Multi-pass membrane protein</topology>
    </subcellularLocation>
</comment>
<sequence>MAAGLLFVLIWASAFTSARFIVLEWSPLGALALRFVIAAPLIAIVVWAMGRLTWPSRADALRLAAMGVFGSGGYLACAWLAMATTPSGLVALISAVAPLFIALGERIFYGRRLGLRAWGGLGLGWAGVALLGVSRVGDGLASVELGGILLALGGAMSQAVGVLCFAPARGRVDAWTANLGQTLGAGAMLSLLALLLGIPWPDTLSLHTGLALAWTILVVGLAGYALYFLMLRRLPPATASALQLLAPPVAALLGWALLDERLLVSDLAGGAVTLAGLALLFSARQAGVPPVTKPG</sequence>
<feature type="transmembrane region" description="Helical" evidence="6">
    <location>
        <begin position="115"/>
        <end position="133"/>
    </location>
</feature>
<name>A0AAF1K0N0_9PROT</name>
<evidence type="ECO:0000256" key="2">
    <source>
        <dbReference type="ARBA" id="ARBA00007362"/>
    </source>
</evidence>
<dbReference type="SUPFAM" id="SSF103481">
    <property type="entry name" value="Multidrug resistance efflux transporter EmrE"/>
    <property type="match status" value="2"/>
</dbReference>
<reference evidence="8" key="1">
    <citation type="submission" date="2020-01" db="EMBL/GenBank/DDBJ databases">
        <authorList>
            <person name="Rat A."/>
        </authorList>
    </citation>
    <scope>NUCLEOTIDE SEQUENCE</scope>
    <source>
        <strain evidence="8">LMG 28251</strain>
    </source>
</reference>
<evidence type="ECO:0000313" key="9">
    <source>
        <dbReference type="Proteomes" id="UP001196068"/>
    </source>
</evidence>
<evidence type="ECO:0000313" key="8">
    <source>
        <dbReference type="EMBL" id="MBR0654125.1"/>
    </source>
</evidence>